<dbReference type="AlphaFoldDB" id="A0A0E4A0E2"/>
<dbReference type="GO" id="GO:0003700">
    <property type="term" value="F:DNA-binding transcription factor activity"/>
    <property type="evidence" value="ECO:0007669"/>
    <property type="project" value="InterPro"/>
</dbReference>
<dbReference type="SMART" id="SM00342">
    <property type="entry name" value="HTH_ARAC"/>
    <property type="match status" value="1"/>
</dbReference>
<sequence>MKGEPRNKPRIYHSITEMQRAFGLPQPLHPLISLLDYSKVKITSEMLAPTFAMDFYNITYNDSAGCRMRYGQTTYDFDEGGMFFTSPGQPLTGLEISDSSSGFTLLIHPDFLRSYQLDTKIKNYGFFAYSVTESLHVSDKEKTIITAIAKNIGDELEAAIDDLSQDVLIAQLELLLNYSQRFYKRQFITRKPMNNALLGKVDLLLHTYFNDETALVNGLPTVQFLADELHVSPRYLGDLLRTLTGQNTQQYIHHKLIEKAKEVLTISNLTVGEIAYQLGFEHPQSFSKLFKSKTNFSPLEFRASFN</sequence>
<gene>
    <name evidence="5" type="ORF">SD10_26295</name>
</gene>
<keyword evidence="2" id="KW-0238">DNA-binding</keyword>
<dbReference type="KEGG" id="srd:SD10_26295"/>
<dbReference type="RefSeq" id="WP_046578142.1">
    <property type="nucleotide sequence ID" value="NZ_CP010429.1"/>
</dbReference>
<evidence type="ECO:0000259" key="4">
    <source>
        <dbReference type="PROSITE" id="PS01124"/>
    </source>
</evidence>
<reference evidence="5 6" key="1">
    <citation type="journal article" date="2014" name="Curr. Microbiol.">
        <title>Spirosoma radiotolerans sp. nov., a gamma-radiation-resistant bacterium isolated from gamma ray-irradiated soil.</title>
        <authorList>
            <person name="Lee J.J."/>
            <person name="Srinivasan S."/>
            <person name="Lim S."/>
            <person name="Joe M."/>
            <person name="Im S."/>
            <person name="Bae S.I."/>
            <person name="Park K.R."/>
            <person name="Han J.H."/>
            <person name="Park S.H."/>
            <person name="Joo B.M."/>
            <person name="Park S.J."/>
            <person name="Kim M.K."/>
        </authorList>
    </citation>
    <scope>NUCLEOTIDE SEQUENCE [LARGE SCALE GENOMIC DNA]</scope>
    <source>
        <strain evidence="5 6">DG5A</strain>
    </source>
</reference>
<dbReference type="STRING" id="1379870.SD10_26295"/>
<dbReference type="Proteomes" id="UP000033054">
    <property type="component" value="Chromosome"/>
</dbReference>
<dbReference type="PANTHER" id="PTHR43280">
    <property type="entry name" value="ARAC-FAMILY TRANSCRIPTIONAL REGULATOR"/>
    <property type="match status" value="1"/>
</dbReference>
<evidence type="ECO:0000256" key="3">
    <source>
        <dbReference type="ARBA" id="ARBA00023163"/>
    </source>
</evidence>
<dbReference type="InterPro" id="IPR018060">
    <property type="entry name" value="HTH_AraC"/>
</dbReference>
<dbReference type="Gene3D" id="1.10.10.60">
    <property type="entry name" value="Homeodomain-like"/>
    <property type="match status" value="2"/>
</dbReference>
<organism evidence="5 6">
    <name type="scientific">Spirosoma radiotolerans</name>
    <dbReference type="NCBI Taxonomy" id="1379870"/>
    <lineage>
        <taxon>Bacteria</taxon>
        <taxon>Pseudomonadati</taxon>
        <taxon>Bacteroidota</taxon>
        <taxon>Cytophagia</taxon>
        <taxon>Cytophagales</taxon>
        <taxon>Cytophagaceae</taxon>
        <taxon>Spirosoma</taxon>
    </lineage>
</organism>
<evidence type="ECO:0000313" key="5">
    <source>
        <dbReference type="EMBL" id="AKD57890.1"/>
    </source>
</evidence>
<protein>
    <submittedName>
        <fullName evidence="5">AraC family transcriptional regulator</fullName>
    </submittedName>
</protein>
<accession>A0A0E4A0E2</accession>
<name>A0A0E4A0E2_9BACT</name>
<feature type="domain" description="HTH araC/xylS-type" evidence="4">
    <location>
        <begin position="199"/>
        <end position="304"/>
    </location>
</feature>
<dbReference type="InterPro" id="IPR009057">
    <property type="entry name" value="Homeodomain-like_sf"/>
</dbReference>
<dbReference type="PROSITE" id="PS01124">
    <property type="entry name" value="HTH_ARAC_FAMILY_2"/>
    <property type="match status" value="1"/>
</dbReference>
<dbReference type="GO" id="GO:0043565">
    <property type="term" value="F:sequence-specific DNA binding"/>
    <property type="evidence" value="ECO:0007669"/>
    <property type="project" value="InterPro"/>
</dbReference>
<proteinExistence type="predicted"/>
<dbReference type="EMBL" id="CP010429">
    <property type="protein sequence ID" value="AKD57890.1"/>
    <property type="molecule type" value="Genomic_DNA"/>
</dbReference>
<evidence type="ECO:0000313" key="6">
    <source>
        <dbReference type="Proteomes" id="UP000033054"/>
    </source>
</evidence>
<dbReference type="OrthoDB" id="643086at2"/>
<keyword evidence="6" id="KW-1185">Reference proteome</keyword>
<dbReference type="HOGENOM" id="CLU_000445_88_11_10"/>
<keyword evidence="1" id="KW-0805">Transcription regulation</keyword>
<dbReference type="PANTHER" id="PTHR43280:SF32">
    <property type="entry name" value="TRANSCRIPTIONAL REGULATORY PROTEIN"/>
    <property type="match status" value="1"/>
</dbReference>
<evidence type="ECO:0000256" key="2">
    <source>
        <dbReference type="ARBA" id="ARBA00023125"/>
    </source>
</evidence>
<keyword evidence="3" id="KW-0804">Transcription</keyword>
<dbReference type="PATRIC" id="fig|1379870.5.peg.5680"/>
<dbReference type="SUPFAM" id="SSF46689">
    <property type="entry name" value="Homeodomain-like"/>
    <property type="match status" value="1"/>
</dbReference>
<dbReference type="Pfam" id="PF12833">
    <property type="entry name" value="HTH_18"/>
    <property type="match status" value="1"/>
</dbReference>
<evidence type="ECO:0000256" key="1">
    <source>
        <dbReference type="ARBA" id="ARBA00023015"/>
    </source>
</evidence>